<name>A0AAV5QWR1_PICKL</name>
<dbReference type="InterPro" id="IPR009057">
    <property type="entry name" value="Homeodomain-like_sf"/>
</dbReference>
<dbReference type="PROSITE" id="PS00027">
    <property type="entry name" value="HOMEOBOX_1"/>
    <property type="match status" value="1"/>
</dbReference>
<evidence type="ECO:0000313" key="10">
    <source>
        <dbReference type="Proteomes" id="UP001378960"/>
    </source>
</evidence>
<dbReference type="GO" id="GO:0000977">
    <property type="term" value="F:RNA polymerase II transcription regulatory region sequence-specific DNA binding"/>
    <property type="evidence" value="ECO:0007669"/>
    <property type="project" value="TreeGrafter"/>
</dbReference>
<evidence type="ECO:0000256" key="2">
    <source>
        <dbReference type="ARBA" id="ARBA00023125"/>
    </source>
</evidence>
<evidence type="ECO:0000313" key="9">
    <source>
        <dbReference type="EMBL" id="GMM43668.1"/>
    </source>
</evidence>
<dbReference type="SUPFAM" id="SSF46689">
    <property type="entry name" value="Homeodomain-like"/>
    <property type="match status" value="1"/>
</dbReference>
<feature type="region of interest" description="Disordered" evidence="7">
    <location>
        <begin position="70"/>
        <end position="120"/>
    </location>
</feature>
<sequence>MDIYDLSDSATKRTRASGEILNYLVHEFAKNANPSTALRREISNKTGMPERSVRIWFQNRRAKARKLEKLNQNHPNLISDTNLQQNNHNLNNQSPLQQQQQQQQHFSSSSMQLQNSLSPSPRLSLNNLETINEINGKYYVIECKTLSVGNWQRIKSGYLKSHSLPQLTNLSPKLLNEVMDTTDLLVVLSKKDKELNYFFSGVFQNEKVLFRIFYPIFNIIKSSILNKTQNPNSPSDSSSDDTLLQLELTTSPQFAVHFARDPSSGNENLNQWSICEDFSEGQQVANAFHGKGGNNIPHILSDNINNLKILSTLINSLNESHKATSSTFPDPISSTDSHIINTSITPNLTPITNFQLLDQISNTSLIPTPSYSNQLNNNNNNTNNGISNGINNNHNNNNSNNNNNNYHHHQIQHNQLLQSNGTPNSSTTIQPSHSSQLQYLKYNSADSTPIDFDSAGVLNNDDEDDNNSNDDDEDNDDDDDTDNHNDKKMSNLIDLDMALELDDNSNSNNNMNTNLDIFKSKDPKDNKIDINGNNVNGNNENNDDDDDDDKDNNNNIIDNYKDINNDLIGMHILNSNMNMNMNMNMDMNMDNMNMDNMNMNMDMNMDNMNMNIEDMNDMEINLHHKKEIDLNSIHDIHNNLIGELNGNSLMDESFFINDDEINFM</sequence>
<dbReference type="InterPro" id="IPR001356">
    <property type="entry name" value="HD"/>
</dbReference>
<gene>
    <name evidence="9" type="ORF">DAPK24_002430</name>
</gene>
<feature type="compositionally biased region" description="Basic and acidic residues" evidence="7">
    <location>
        <begin position="518"/>
        <end position="528"/>
    </location>
</feature>
<comment type="caution">
    <text evidence="9">The sequence shown here is derived from an EMBL/GenBank/DDBJ whole genome shotgun (WGS) entry which is preliminary data.</text>
</comment>
<protein>
    <submittedName>
        <fullName evidence="9">Pho2 protein</fullName>
    </submittedName>
</protein>
<keyword evidence="3 5" id="KW-0371">Homeobox</keyword>
<dbReference type="InterPro" id="IPR050453">
    <property type="entry name" value="LIM_Homeobox_TF"/>
</dbReference>
<dbReference type="GO" id="GO:0000981">
    <property type="term" value="F:DNA-binding transcription factor activity, RNA polymerase II-specific"/>
    <property type="evidence" value="ECO:0007669"/>
    <property type="project" value="InterPro"/>
</dbReference>
<dbReference type="PROSITE" id="PS50071">
    <property type="entry name" value="HOMEOBOX_2"/>
    <property type="match status" value="1"/>
</dbReference>
<dbReference type="Proteomes" id="UP001378960">
    <property type="component" value="Unassembled WGS sequence"/>
</dbReference>
<comment type="subcellular location">
    <subcellularLocation>
        <location evidence="1 5 6">Nucleus</location>
    </subcellularLocation>
</comment>
<feature type="compositionally biased region" description="Polar residues" evidence="7">
    <location>
        <begin position="72"/>
        <end position="81"/>
    </location>
</feature>
<evidence type="ECO:0000256" key="3">
    <source>
        <dbReference type="ARBA" id="ARBA00023155"/>
    </source>
</evidence>
<dbReference type="PANTHER" id="PTHR24208">
    <property type="entry name" value="LIM/HOMEOBOX PROTEIN LHX"/>
    <property type="match status" value="1"/>
</dbReference>
<organism evidence="9 10">
    <name type="scientific">Pichia kluyveri</name>
    <name type="common">Yeast</name>
    <dbReference type="NCBI Taxonomy" id="36015"/>
    <lineage>
        <taxon>Eukaryota</taxon>
        <taxon>Fungi</taxon>
        <taxon>Dikarya</taxon>
        <taxon>Ascomycota</taxon>
        <taxon>Saccharomycotina</taxon>
        <taxon>Pichiomycetes</taxon>
        <taxon>Pichiales</taxon>
        <taxon>Pichiaceae</taxon>
        <taxon>Pichia</taxon>
    </lineage>
</organism>
<dbReference type="Pfam" id="PF00046">
    <property type="entry name" value="Homeodomain"/>
    <property type="match status" value="1"/>
</dbReference>
<feature type="compositionally biased region" description="Low complexity" evidence="7">
    <location>
        <begin position="82"/>
        <end position="120"/>
    </location>
</feature>
<dbReference type="InterPro" id="IPR017970">
    <property type="entry name" value="Homeobox_CS"/>
</dbReference>
<dbReference type="PANTHER" id="PTHR24208:SF166">
    <property type="entry name" value="LIM HOMEOBOX TRANSCRIPTION FACTOR 1 ALPHA, ISOFORM B"/>
    <property type="match status" value="1"/>
</dbReference>
<evidence type="ECO:0000259" key="8">
    <source>
        <dbReference type="PROSITE" id="PS50071"/>
    </source>
</evidence>
<evidence type="ECO:0000256" key="7">
    <source>
        <dbReference type="SAM" id="MobiDB-lite"/>
    </source>
</evidence>
<keyword evidence="10" id="KW-1185">Reference proteome</keyword>
<feature type="compositionally biased region" description="Low complexity" evidence="7">
    <location>
        <begin position="370"/>
        <end position="405"/>
    </location>
</feature>
<evidence type="ECO:0000256" key="5">
    <source>
        <dbReference type="PROSITE-ProRule" id="PRU00108"/>
    </source>
</evidence>
<evidence type="ECO:0000256" key="1">
    <source>
        <dbReference type="ARBA" id="ARBA00004123"/>
    </source>
</evidence>
<feature type="region of interest" description="Disordered" evidence="7">
    <location>
        <begin position="503"/>
        <end position="553"/>
    </location>
</feature>
<dbReference type="AlphaFoldDB" id="A0AAV5QWR1"/>
<accession>A0AAV5QWR1</accession>
<reference evidence="9 10" key="1">
    <citation type="journal article" date="2023" name="Elife">
        <title>Identification of key yeast species and microbe-microbe interactions impacting larval growth of Drosophila in the wild.</title>
        <authorList>
            <person name="Mure A."/>
            <person name="Sugiura Y."/>
            <person name="Maeda R."/>
            <person name="Honda K."/>
            <person name="Sakurai N."/>
            <person name="Takahashi Y."/>
            <person name="Watada M."/>
            <person name="Katoh T."/>
            <person name="Gotoh A."/>
            <person name="Gotoh Y."/>
            <person name="Taniguchi I."/>
            <person name="Nakamura K."/>
            <person name="Hayashi T."/>
            <person name="Katayama T."/>
            <person name="Uemura T."/>
            <person name="Hattori Y."/>
        </authorList>
    </citation>
    <scope>NUCLEOTIDE SEQUENCE [LARGE SCALE GENOMIC DNA]</scope>
    <source>
        <strain evidence="9 10">PK-24</strain>
    </source>
</reference>
<feature type="domain" description="Homeobox" evidence="8">
    <location>
        <begin position="7"/>
        <end position="67"/>
    </location>
</feature>
<dbReference type="Gene3D" id="1.10.10.60">
    <property type="entry name" value="Homeodomain-like"/>
    <property type="match status" value="1"/>
</dbReference>
<feature type="compositionally biased region" description="Acidic residues" evidence="7">
    <location>
        <begin position="541"/>
        <end position="550"/>
    </location>
</feature>
<feature type="region of interest" description="Disordered" evidence="7">
    <location>
        <begin position="368"/>
        <end position="407"/>
    </location>
</feature>
<evidence type="ECO:0000256" key="4">
    <source>
        <dbReference type="ARBA" id="ARBA00023242"/>
    </source>
</evidence>
<evidence type="ECO:0000256" key="6">
    <source>
        <dbReference type="RuleBase" id="RU000682"/>
    </source>
</evidence>
<dbReference type="GO" id="GO:0005634">
    <property type="term" value="C:nucleus"/>
    <property type="evidence" value="ECO:0007669"/>
    <property type="project" value="UniProtKB-SubCell"/>
</dbReference>
<feature type="compositionally biased region" description="Acidic residues" evidence="7">
    <location>
        <begin position="460"/>
        <end position="481"/>
    </location>
</feature>
<dbReference type="SMART" id="SM00389">
    <property type="entry name" value="HOX"/>
    <property type="match status" value="1"/>
</dbReference>
<feature type="region of interest" description="Disordered" evidence="7">
    <location>
        <begin position="448"/>
        <end position="488"/>
    </location>
</feature>
<keyword evidence="4 5" id="KW-0539">Nucleus</keyword>
<feature type="compositionally biased region" description="Low complexity" evidence="7">
    <location>
        <begin position="529"/>
        <end position="540"/>
    </location>
</feature>
<proteinExistence type="predicted"/>
<feature type="compositionally biased region" description="Low complexity" evidence="7">
    <location>
        <begin position="504"/>
        <end position="514"/>
    </location>
</feature>
<dbReference type="CDD" id="cd00086">
    <property type="entry name" value="homeodomain"/>
    <property type="match status" value="1"/>
</dbReference>
<feature type="DNA-binding region" description="Homeobox" evidence="5">
    <location>
        <begin position="9"/>
        <end position="68"/>
    </location>
</feature>
<keyword evidence="2 5" id="KW-0238">DNA-binding</keyword>
<dbReference type="EMBL" id="BTGB01000001">
    <property type="protein sequence ID" value="GMM43668.1"/>
    <property type="molecule type" value="Genomic_DNA"/>
</dbReference>